<gene>
    <name evidence="2" type="ORF">SR41_16825</name>
</gene>
<keyword evidence="1" id="KW-0732">Signal</keyword>
<evidence type="ECO:0008006" key="4">
    <source>
        <dbReference type="Google" id="ProtNLM"/>
    </source>
</evidence>
<dbReference type="PANTHER" id="PTHR30006:SF25">
    <property type="entry name" value="PHOSPHOGLYCERATE TRANSPORT REGULATORY PROTEIN PGTC"/>
    <property type="match status" value="1"/>
</dbReference>
<organism evidence="2 3">
    <name type="scientific">Sphingomonas melonis</name>
    <dbReference type="NCBI Taxonomy" id="152682"/>
    <lineage>
        <taxon>Bacteria</taxon>
        <taxon>Pseudomonadati</taxon>
        <taxon>Pseudomonadota</taxon>
        <taxon>Alphaproteobacteria</taxon>
        <taxon>Sphingomonadales</taxon>
        <taxon>Sphingomonadaceae</taxon>
        <taxon>Sphingomonas</taxon>
    </lineage>
</organism>
<dbReference type="PATRIC" id="fig|1549858.7.peg.3564"/>
<dbReference type="EMBL" id="JXTP01000090">
    <property type="protein sequence ID" value="KIU26022.1"/>
    <property type="molecule type" value="Genomic_DNA"/>
</dbReference>
<protein>
    <recommendedName>
        <fullName evidence="4">Iron ABC transporter substrate-binding protein</fullName>
    </recommendedName>
</protein>
<evidence type="ECO:0000313" key="3">
    <source>
        <dbReference type="Proteomes" id="UP000033203"/>
    </source>
</evidence>
<proteinExistence type="predicted"/>
<sequence>MRRLLPFMLLLSSGCDVMSGAKRLDGDEGGLVIWSSTDRPVVRELLADFRRRHPEIRLTYVEMSALPIHRLVERRARHGGDMPDLVWTSAMDLQIKLVNDGHALRYASPQGAALPSWANWKNEAWGVTAEPVVMVYNRRLLPPGAAFSSHAELLRILEARLPQLRNRVATYDVTNSAVGYLYLSQDVEASRLAWPIVRALGANGVRLFPTSEEVIADVSAGRSVIGYNVLASYAFAGRRRNADVEVVLPKDYALVSSRIAVIPAQAPHPRAARLFLDFLLSRDGQRHLVAHMMPSVRRDVPSVQPLTTPESIQRAIRVSPALLVLQDRLTRKRFLEEWRRLTAR</sequence>
<accession>A0A0D1M5C8</accession>
<dbReference type="Gene3D" id="3.40.190.10">
    <property type="entry name" value="Periplasmic binding protein-like II"/>
    <property type="match status" value="2"/>
</dbReference>
<dbReference type="InterPro" id="IPR006059">
    <property type="entry name" value="SBP"/>
</dbReference>
<dbReference type="Proteomes" id="UP000033203">
    <property type="component" value="Unassembled WGS sequence"/>
</dbReference>
<dbReference type="PROSITE" id="PS51257">
    <property type="entry name" value="PROKAR_LIPOPROTEIN"/>
    <property type="match status" value="1"/>
</dbReference>
<name>A0A0D1M5C8_9SPHN</name>
<evidence type="ECO:0000256" key="1">
    <source>
        <dbReference type="ARBA" id="ARBA00022729"/>
    </source>
</evidence>
<dbReference type="PANTHER" id="PTHR30006">
    <property type="entry name" value="THIAMINE-BINDING PERIPLASMIC PROTEIN-RELATED"/>
    <property type="match status" value="1"/>
</dbReference>
<dbReference type="Pfam" id="PF13416">
    <property type="entry name" value="SBP_bac_8"/>
    <property type="match status" value="1"/>
</dbReference>
<reference evidence="2 3" key="1">
    <citation type="submission" date="2015-01" db="EMBL/GenBank/DDBJ databases">
        <title>Genome of Sphingomonas taxi strain 30a.</title>
        <authorList>
            <person name="Eevers N."/>
            <person name="Van Hamme J."/>
            <person name="Bottos E."/>
            <person name="Weyens N."/>
            <person name="Vangronsveld J."/>
        </authorList>
    </citation>
    <scope>NUCLEOTIDE SEQUENCE [LARGE SCALE GENOMIC DNA]</scope>
    <source>
        <strain evidence="2 3">30a</strain>
    </source>
</reference>
<dbReference type="GO" id="GO:0030288">
    <property type="term" value="C:outer membrane-bounded periplasmic space"/>
    <property type="evidence" value="ECO:0007669"/>
    <property type="project" value="TreeGrafter"/>
</dbReference>
<evidence type="ECO:0000313" key="2">
    <source>
        <dbReference type="EMBL" id="KIU26022.1"/>
    </source>
</evidence>
<dbReference type="SUPFAM" id="SSF53850">
    <property type="entry name" value="Periplasmic binding protein-like II"/>
    <property type="match status" value="1"/>
</dbReference>
<dbReference type="AlphaFoldDB" id="A0A0D1M5C8"/>
<comment type="caution">
    <text evidence="2">The sequence shown here is derived from an EMBL/GenBank/DDBJ whole genome shotgun (WGS) entry which is preliminary data.</text>
</comment>